<sequence length="1038" mass="115180">MILHINLKSRHVASITCILSLLIVTSILSTHGARLNKNGGYDVVIAVAKDTPKPINAVIYMNKIQMIMQTMSAGTFFNTKQKFHINSVQLLVPREWELLSIPATTQSYETADIRISDKFTYLRADNPNECGLPGNFVETPLEFFEHAEWDSPYGAPWKALVTQWARYRWGIWEEHGYPGDDRFPYFYQQPGRQGWQTTGCSDVELEGEYLTTDNKPCDASGDEYPGDNCRLHPDMYGSPATSSLMHFHWIENVEQYCNESNHNRDAPNRQNRNCGHRSSWEVIRETEDYLYVTEPPPVEIPDVNVYIYSDPLIPDVLFLQDTRESMVSDEIRRLAQAKLSELFMRGMLYPETIAKVASYPQSPSDRSNSVYTNDVEWTEVAIEELFLSAIRSAKFNGSRDADITTGIQTAIEDCSEKKNPAGCVIIVLKAGGGTKSSYVTYEQDALASLRANPSIRIFAVEVISEGESENLQRLSEISAGKHVSIVKTEDIEDKLNPFLKEISKFCMTVKVPEPKKNSFRKVYRGYLKPNEINQVSVLGKGLNDLEFYITTSAKINPEQFYVHSGRSGRTTSQISIVSNLTEWGHSTDEPTRYTYSWTIRNAAEDNAFPWRIFYDCNGDESTCDSLLHVFGSKSIQEDIPAEDDNDDITIRLTTSEDVVDMTSNRLSNSPLNIFASAHKNGQPVVDLEILTTVEKDGRIWSIELKDDGLGNPDLYSNDGIYSASFIPPQDGYYKLHAYFRDRVCSDHSSSSSNGIRLVQPEQKNFGCFPNNINQDNADAACVGVKVTGSFGRVVTMGRAVRVVNADQFKPGKPYRSYDLKGISDPVSGIITFTFTSPGLVGTQAEGATYSVYQATESKYLVGSVDESHSLKATFPAQPAGSMELIRIHPQSSGVRYYAIETVYNGLKSGPSNIISLESPIIPSPTTTSPRDSTTPSLGSTTILQTVPTTASTTAIPVVTKIVTSTTTSETPERDVGSRAKLSKSETTTAIIAGVIVAAITLITIVLYVALRIMKSKLQKQNLISVNSSSSGSIHTPEV</sequence>
<keyword evidence="1" id="KW-1133">Transmembrane helix</keyword>
<proteinExistence type="predicted"/>
<dbReference type="NCBIfam" id="NF041940">
    <property type="entry name" value="choice_anch_X"/>
    <property type="match status" value="1"/>
</dbReference>
<protein>
    <recommendedName>
        <fullName evidence="2">VWFA domain-containing protein</fullName>
    </recommendedName>
</protein>
<feature type="domain" description="VWFA" evidence="2">
    <location>
        <begin position="315"/>
        <end position="502"/>
    </location>
</feature>
<accession>A0A8J2L9A3</accession>
<dbReference type="AlphaFoldDB" id="A0A8J2L9A3"/>
<feature type="transmembrane region" description="Helical" evidence="1">
    <location>
        <begin position="989"/>
        <end position="1010"/>
    </location>
</feature>
<name>A0A8J2L9A3_9HEXA</name>
<evidence type="ECO:0000259" key="2">
    <source>
        <dbReference type="PROSITE" id="PS50234"/>
    </source>
</evidence>
<reference evidence="3" key="1">
    <citation type="submission" date="2021-06" db="EMBL/GenBank/DDBJ databases">
        <authorList>
            <person name="Hodson N. C."/>
            <person name="Mongue J. A."/>
            <person name="Jaron S. K."/>
        </authorList>
    </citation>
    <scope>NUCLEOTIDE SEQUENCE</scope>
</reference>
<gene>
    <name evidence="3" type="ORF">AFUS01_LOCUS37679</name>
</gene>
<dbReference type="PROSITE" id="PS50234">
    <property type="entry name" value="VWFA"/>
    <property type="match status" value="1"/>
</dbReference>
<keyword evidence="4" id="KW-1185">Reference proteome</keyword>
<evidence type="ECO:0000313" key="4">
    <source>
        <dbReference type="Proteomes" id="UP000708208"/>
    </source>
</evidence>
<dbReference type="InterPro" id="IPR002035">
    <property type="entry name" value="VWF_A"/>
</dbReference>
<evidence type="ECO:0000256" key="1">
    <source>
        <dbReference type="SAM" id="Phobius"/>
    </source>
</evidence>
<dbReference type="InterPro" id="IPR013642">
    <property type="entry name" value="CLCA_N"/>
</dbReference>
<dbReference type="EMBL" id="CAJVCH010544586">
    <property type="protein sequence ID" value="CAG7827710.1"/>
    <property type="molecule type" value="Genomic_DNA"/>
</dbReference>
<comment type="caution">
    <text evidence="3">The sequence shown here is derived from an EMBL/GenBank/DDBJ whole genome shotgun (WGS) entry which is preliminary data.</text>
</comment>
<keyword evidence="1" id="KW-0812">Transmembrane</keyword>
<organism evidence="3 4">
    <name type="scientific">Allacma fusca</name>
    <dbReference type="NCBI Taxonomy" id="39272"/>
    <lineage>
        <taxon>Eukaryota</taxon>
        <taxon>Metazoa</taxon>
        <taxon>Ecdysozoa</taxon>
        <taxon>Arthropoda</taxon>
        <taxon>Hexapoda</taxon>
        <taxon>Collembola</taxon>
        <taxon>Symphypleona</taxon>
        <taxon>Sminthuridae</taxon>
        <taxon>Allacma</taxon>
    </lineage>
</organism>
<keyword evidence="1" id="KW-0472">Membrane</keyword>
<dbReference type="Pfam" id="PF08434">
    <property type="entry name" value="CLCA"/>
    <property type="match status" value="1"/>
</dbReference>
<evidence type="ECO:0000313" key="3">
    <source>
        <dbReference type="EMBL" id="CAG7827710.1"/>
    </source>
</evidence>
<dbReference type="Proteomes" id="UP000708208">
    <property type="component" value="Unassembled WGS sequence"/>
</dbReference>
<dbReference type="OrthoDB" id="687730at2759"/>
<dbReference type="Pfam" id="PF00092">
    <property type="entry name" value="VWA"/>
    <property type="match status" value="1"/>
</dbReference>